<gene>
    <name evidence="1" type="ORF">T265_12944</name>
</gene>
<dbReference type="GeneID" id="20327112"/>
<dbReference type="AlphaFoldDB" id="A0A074ZX89"/>
<accession>A0A074ZX89</accession>
<dbReference type="Proteomes" id="UP000054324">
    <property type="component" value="Unassembled WGS sequence"/>
</dbReference>
<evidence type="ECO:0000313" key="1">
    <source>
        <dbReference type="EMBL" id="KER31686.1"/>
    </source>
</evidence>
<proteinExistence type="predicted"/>
<dbReference type="RefSeq" id="XP_009164642.1">
    <property type="nucleotide sequence ID" value="XM_009166378.1"/>
</dbReference>
<protein>
    <submittedName>
        <fullName evidence="1">Uncharacterized protein</fullName>
    </submittedName>
</protein>
<name>A0A074ZX89_OPIVI</name>
<keyword evidence="2" id="KW-1185">Reference proteome</keyword>
<organism evidence="1 2">
    <name type="scientific">Opisthorchis viverrini</name>
    <name type="common">Southeast Asian liver fluke</name>
    <dbReference type="NCBI Taxonomy" id="6198"/>
    <lineage>
        <taxon>Eukaryota</taxon>
        <taxon>Metazoa</taxon>
        <taxon>Spiralia</taxon>
        <taxon>Lophotrochozoa</taxon>
        <taxon>Platyhelminthes</taxon>
        <taxon>Trematoda</taxon>
        <taxon>Digenea</taxon>
        <taxon>Opisthorchiida</taxon>
        <taxon>Opisthorchiata</taxon>
        <taxon>Opisthorchiidae</taxon>
        <taxon>Opisthorchis</taxon>
    </lineage>
</organism>
<evidence type="ECO:0000313" key="2">
    <source>
        <dbReference type="Proteomes" id="UP000054324"/>
    </source>
</evidence>
<dbReference type="KEGG" id="ovi:T265_12944"/>
<dbReference type="EMBL" id="KL596643">
    <property type="protein sequence ID" value="KER31686.1"/>
    <property type="molecule type" value="Genomic_DNA"/>
</dbReference>
<dbReference type="CTD" id="20327112"/>
<sequence>MVSIPGWRRCEIWLQSDVNGVNDDVDADHARYPVKRGFRSKLSLPKILPDRFPQVFVYASPVIRKPPQPALTQLVPIKTIELKILYLDRCPRFDAVRLATSVSIAHEVTHRRSLYIVLACDPTECSPDTNKHSFYDASTQCSDRRRTHISLFNLVDILDYNRNAWTTAKACSTCVLTETAKFAWLHAAPAYNPNSNTDRPHRY</sequence>
<reference evidence="1 2" key="1">
    <citation type="submission" date="2013-11" db="EMBL/GenBank/DDBJ databases">
        <title>Opisthorchis viverrini - life in the bile duct.</title>
        <authorList>
            <person name="Young N.D."/>
            <person name="Nagarajan N."/>
            <person name="Lin S.J."/>
            <person name="Korhonen P.K."/>
            <person name="Jex A.R."/>
            <person name="Hall R.S."/>
            <person name="Safavi-Hemami H."/>
            <person name="Kaewkong W."/>
            <person name="Bertrand D."/>
            <person name="Gao S."/>
            <person name="Seet Q."/>
            <person name="Wongkham S."/>
            <person name="Teh B.T."/>
            <person name="Wongkham C."/>
            <person name="Intapan P.M."/>
            <person name="Maleewong W."/>
            <person name="Yang X."/>
            <person name="Hu M."/>
            <person name="Wang Z."/>
            <person name="Hofmann A."/>
            <person name="Sternberg P.W."/>
            <person name="Tan P."/>
            <person name="Wang J."/>
            <person name="Gasser R.B."/>
        </authorList>
    </citation>
    <scope>NUCLEOTIDE SEQUENCE [LARGE SCALE GENOMIC DNA]</scope>
</reference>